<gene>
    <name evidence="2" type="ORF">ACD_2C00211G0005</name>
</gene>
<organism evidence="2">
    <name type="scientific">uncultured bacterium</name>
    <name type="common">gcode 4</name>
    <dbReference type="NCBI Taxonomy" id="1234023"/>
    <lineage>
        <taxon>Bacteria</taxon>
        <taxon>environmental samples</taxon>
    </lineage>
</organism>
<dbReference type="AlphaFoldDB" id="K2FDL7"/>
<dbReference type="Pfam" id="PF18760">
    <property type="entry name" value="ART-PolyVal"/>
    <property type="match status" value="1"/>
</dbReference>
<reference evidence="2" key="1">
    <citation type="journal article" date="2012" name="Science">
        <title>Fermentation, hydrogen, and sulfur metabolism in multiple uncultivated bacterial phyla.</title>
        <authorList>
            <person name="Wrighton K.C."/>
            <person name="Thomas B.C."/>
            <person name="Sharon I."/>
            <person name="Miller C.S."/>
            <person name="Castelle C.J."/>
            <person name="VerBerkmoes N.C."/>
            <person name="Wilkins M.J."/>
            <person name="Hettich R.L."/>
            <person name="Lipton M.S."/>
            <person name="Williams K.H."/>
            <person name="Long P.E."/>
            <person name="Banfield J.F."/>
        </authorList>
    </citation>
    <scope>NUCLEOTIDE SEQUENCE [LARGE SCALE GENOMIC DNA]</scope>
</reference>
<dbReference type="EMBL" id="AMFJ01000211">
    <property type="protein sequence ID" value="EKE29171.1"/>
    <property type="molecule type" value="Genomic_DNA"/>
</dbReference>
<name>K2FDL7_9BACT</name>
<evidence type="ECO:0000313" key="2">
    <source>
        <dbReference type="EMBL" id="EKE29171.1"/>
    </source>
</evidence>
<protein>
    <recommendedName>
        <fullName evidence="1">ART-PolyVal-like domain-containing protein</fullName>
    </recommendedName>
</protein>
<proteinExistence type="predicted"/>
<dbReference type="InterPro" id="IPR049522">
    <property type="entry name" value="ART-PolyVal_dom"/>
</dbReference>
<sequence>MDVLGNDSHKPDQVKKASNWLESILWTAKSRAAIILSDNFQSEIWYHGTPKIFDNFDVSKMNADNWVSKTSVLFFTRDKDFANDYTKINDFSLDELNEMWLRPNVRPVKLSYKNAWDFKKPEHRQLLFEKVLLSKFWNDPQDMPEAVRMTNMMLEHGSWRWIEPQFNFIKDLWFDAILFTEQWKENIAIFDDSQIKSIFSN</sequence>
<feature type="domain" description="ART-PolyVal-like" evidence="1">
    <location>
        <begin position="45"/>
        <end position="201"/>
    </location>
</feature>
<evidence type="ECO:0000259" key="1">
    <source>
        <dbReference type="Pfam" id="PF18760"/>
    </source>
</evidence>
<accession>K2FDL7</accession>
<comment type="caution">
    <text evidence="2">The sequence shown here is derived from an EMBL/GenBank/DDBJ whole genome shotgun (WGS) entry which is preliminary data.</text>
</comment>